<name>A0ACA9R4J7_9GLOM</name>
<comment type="caution">
    <text evidence="1">The sequence shown here is derived from an EMBL/GenBank/DDBJ whole genome shotgun (WGS) entry which is preliminary data.</text>
</comment>
<organism evidence="1 2">
    <name type="scientific">Cetraspora pellucida</name>
    <dbReference type="NCBI Taxonomy" id="1433469"/>
    <lineage>
        <taxon>Eukaryota</taxon>
        <taxon>Fungi</taxon>
        <taxon>Fungi incertae sedis</taxon>
        <taxon>Mucoromycota</taxon>
        <taxon>Glomeromycotina</taxon>
        <taxon>Glomeromycetes</taxon>
        <taxon>Diversisporales</taxon>
        <taxon>Gigasporaceae</taxon>
        <taxon>Cetraspora</taxon>
    </lineage>
</organism>
<protein>
    <submittedName>
        <fullName evidence="1">9939_t:CDS:1</fullName>
    </submittedName>
</protein>
<keyword evidence="2" id="KW-1185">Reference proteome</keyword>
<dbReference type="EMBL" id="CAJVPW010057081">
    <property type="protein sequence ID" value="CAG8775916.1"/>
    <property type="molecule type" value="Genomic_DNA"/>
</dbReference>
<sequence>MLEKAIKDYVIDYFLGSSVLEGNGKLKEYWDDIEEFLVFKGYI</sequence>
<feature type="non-terminal residue" evidence="1">
    <location>
        <position position="43"/>
    </location>
</feature>
<dbReference type="Proteomes" id="UP000789366">
    <property type="component" value="Unassembled WGS sequence"/>
</dbReference>
<gene>
    <name evidence="1" type="ORF">SPELUC_LOCUS16059</name>
</gene>
<evidence type="ECO:0000313" key="1">
    <source>
        <dbReference type="EMBL" id="CAG8775916.1"/>
    </source>
</evidence>
<reference evidence="1" key="1">
    <citation type="submission" date="2021-06" db="EMBL/GenBank/DDBJ databases">
        <authorList>
            <person name="Kallberg Y."/>
            <person name="Tangrot J."/>
            <person name="Rosling A."/>
        </authorList>
    </citation>
    <scope>NUCLEOTIDE SEQUENCE</scope>
    <source>
        <strain evidence="1">28 12/20/2015</strain>
    </source>
</reference>
<accession>A0ACA9R4J7</accession>
<evidence type="ECO:0000313" key="2">
    <source>
        <dbReference type="Proteomes" id="UP000789366"/>
    </source>
</evidence>
<proteinExistence type="predicted"/>